<feature type="region of interest" description="Disordered" evidence="1">
    <location>
        <begin position="42"/>
        <end position="65"/>
    </location>
</feature>
<evidence type="ECO:0000313" key="3">
    <source>
        <dbReference type="Proteomes" id="UP000023435"/>
    </source>
</evidence>
<keyword evidence="3" id="KW-1185">Reference proteome</keyword>
<dbReference type="AlphaFoldDB" id="A0A108U788"/>
<gene>
    <name evidence="2" type="ORF">AZ78_1401</name>
</gene>
<sequence>MTAIHPFHRVVAATVRIGGATAAVAPMPGALAPWLRHRCGTASAEPIARRDGDGRRRDAASARSP</sequence>
<reference evidence="2 3" key="1">
    <citation type="journal article" date="2014" name="Genome Announc.">
        <title>Draft Genome Sequence of Lysobacter capsici AZ78, a Bacterium Antagonistic to Plant-Pathogenic Oomycetes.</title>
        <authorList>
            <person name="Puopolo G."/>
            <person name="Sonego P."/>
            <person name="Engelen K."/>
            <person name="Pertot I."/>
        </authorList>
    </citation>
    <scope>NUCLEOTIDE SEQUENCE [LARGE SCALE GENOMIC DNA]</scope>
    <source>
        <strain evidence="2 3">AZ78</strain>
    </source>
</reference>
<protein>
    <submittedName>
        <fullName evidence="2">Uncharacterized protein</fullName>
    </submittedName>
</protein>
<proteinExistence type="predicted"/>
<accession>A0A108U788</accession>
<dbReference type="Proteomes" id="UP000023435">
    <property type="component" value="Unassembled WGS sequence"/>
</dbReference>
<name>A0A108U788_9GAMM</name>
<dbReference type="RefSeq" id="WP_036101985.1">
    <property type="nucleotide sequence ID" value="NZ_JAJA02000001.1"/>
</dbReference>
<evidence type="ECO:0000256" key="1">
    <source>
        <dbReference type="SAM" id="MobiDB-lite"/>
    </source>
</evidence>
<organism evidence="2 3">
    <name type="scientific">Lysobacter capsici AZ78</name>
    <dbReference type="NCBI Taxonomy" id="1444315"/>
    <lineage>
        <taxon>Bacteria</taxon>
        <taxon>Pseudomonadati</taxon>
        <taxon>Pseudomonadota</taxon>
        <taxon>Gammaproteobacteria</taxon>
        <taxon>Lysobacterales</taxon>
        <taxon>Lysobacteraceae</taxon>
        <taxon>Lysobacter</taxon>
    </lineage>
</organism>
<comment type="caution">
    <text evidence="2">The sequence shown here is derived from an EMBL/GenBank/DDBJ whole genome shotgun (WGS) entry which is preliminary data.</text>
</comment>
<feature type="compositionally biased region" description="Basic and acidic residues" evidence="1">
    <location>
        <begin position="47"/>
        <end position="65"/>
    </location>
</feature>
<dbReference type="EMBL" id="JAJA02000001">
    <property type="protein sequence ID" value="KWS03852.1"/>
    <property type="molecule type" value="Genomic_DNA"/>
</dbReference>
<evidence type="ECO:0000313" key="2">
    <source>
        <dbReference type="EMBL" id="KWS03852.1"/>
    </source>
</evidence>